<dbReference type="Pfam" id="PF13193">
    <property type="entry name" value="AMP-binding_C"/>
    <property type="match status" value="1"/>
</dbReference>
<evidence type="ECO:0000259" key="6">
    <source>
        <dbReference type="Pfam" id="PF13193"/>
    </source>
</evidence>
<gene>
    <name evidence="7" type="ORF">GCM10023200_23870</name>
</gene>
<dbReference type="PROSITE" id="PS00455">
    <property type="entry name" value="AMP_BINDING"/>
    <property type="match status" value="1"/>
</dbReference>
<dbReference type="PANTHER" id="PTHR43605:SF10">
    <property type="entry name" value="ACYL-COA SYNTHETASE MEDIUM CHAIN FAMILY MEMBER 3"/>
    <property type="match status" value="1"/>
</dbReference>
<comment type="similarity">
    <text evidence="1">Belongs to the ATP-dependent AMP-binding enzyme family.</text>
</comment>
<dbReference type="InterPro" id="IPR045851">
    <property type="entry name" value="AMP-bd_C_sf"/>
</dbReference>
<evidence type="ECO:0000256" key="4">
    <source>
        <dbReference type="ARBA" id="ARBA00022840"/>
    </source>
</evidence>
<dbReference type="InterPro" id="IPR042099">
    <property type="entry name" value="ANL_N_sf"/>
</dbReference>
<dbReference type="RefSeq" id="WP_345414496.1">
    <property type="nucleotide sequence ID" value="NZ_BAABHO010000016.1"/>
</dbReference>
<accession>A0ABP9AZS0</accession>
<evidence type="ECO:0000256" key="1">
    <source>
        <dbReference type="ARBA" id="ARBA00006432"/>
    </source>
</evidence>
<keyword evidence="3" id="KW-0547">Nucleotide-binding</keyword>
<dbReference type="Gene3D" id="3.40.50.12780">
    <property type="entry name" value="N-terminal domain of ligase-like"/>
    <property type="match status" value="1"/>
</dbReference>
<dbReference type="InterPro" id="IPR000873">
    <property type="entry name" value="AMP-dep_synth/lig_dom"/>
</dbReference>
<evidence type="ECO:0000313" key="8">
    <source>
        <dbReference type="Proteomes" id="UP001500928"/>
    </source>
</evidence>
<comment type="caution">
    <text evidence="7">The sequence shown here is derived from an EMBL/GenBank/DDBJ whole genome shotgun (WGS) entry which is preliminary data.</text>
</comment>
<evidence type="ECO:0000256" key="3">
    <source>
        <dbReference type="ARBA" id="ARBA00022741"/>
    </source>
</evidence>
<dbReference type="PANTHER" id="PTHR43605">
    <property type="entry name" value="ACYL-COENZYME A SYNTHETASE"/>
    <property type="match status" value="1"/>
</dbReference>
<evidence type="ECO:0000256" key="2">
    <source>
        <dbReference type="ARBA" id="ARBA00022598"/>
    </source>
</evidence>
<dbReference type="Proteomes" id="UP001500928">
    <property type="component" value="Unassembled WGS sequence"/>
</dbReference>
<keyword evidence="2" id="KW-0436">Ligase</keyword>
<dbReference type="InterPro" id="IPR020845">
    <property type="entry name" value="AMP-binding_CS"/>
</dbReference>
<name>A0ABP9AZS0_9PSEU</name>
<evidence type="ECO:0000313" key="7">
    <source>
        <dbReference type="EMBL" id="GAA4788557.1"/>
    </source>
</evidence>
<evidence type="ECO:0000259" key="5">
    <source>
        <dbReference type="Pfam" id="PF00501"/>
    </source>
</evidence>
<proteinExistence type="inferred from homology"/>
<feature type="domain" description="AMP-binding enzyme C-terminal" evidence="6">
    <location>
        <begin position="445"/>
        <end position="523"/>
    </location>
</feature>
<dbReference type="EMBL" id="BAABHO010000016">
    <property type="protein sequence ID" value="GAA4788557.1"/>
    <property type="molecule type" value="Genomic_DNA"/>
</dbReference>
<dbReference type="InterPro" id="IPR025110">
    <property type="entry name" value="AMP-bd_C"/>
</dbReference>
<dbReference type="InterPro" id="IPR051087">
    <property type="entry name" value="Mitochondrial_ACSM"/>
</dbReference>
<keyword evidence="4" id="KW-0067">ATP-binding</keyword>
<dbReference type="Pfam" id="PF00501">
    <property type="entry name" value="AMP-binding"/>
    <property type="match status" value="1"/>
</dbReference>
<organism evidence="7 8">
    <name type="scientific">Actinomycetospora chlora</name>
    <dbReference type="NCBI Taxonomy" id="663608"/>
    <lineage>
        <taxon>Bacteria</taxon>
        <taxon>Bacillati</taxon>
        <taxon>Actinomycetota</taxon>
        <taxon>Actinomycetes</taxon>
        <taxon>Pseudonocardiales</taxon>
        <taxon>Pseudonocardiaceae</taxon>
        <taxon>Actinomycetospora</taxon>
    </lineage>
</organism>
<dbReference type="SUPFAM" id="SSF56801">
    <property type="entry name" value="Acetyl-CoA synthetase-like"/>
    <property type="match status" value="1"/>
</dbReference>
<sequence length="532" mass="57231">MDRPLLTPASSYDELRRQVDFTTMDIPERFNLGVACADRQDPAARALTVVERDRSARDHTFGELTEASNRLANALADLGIGRGDVVGLVSPASFETGTAFVAMFRMGAIALPLSALFGPDALRFRLRDAGAKAVVTAAANADRVREALDDGGARVPLLVIGDSYEEALAVASPEFTPVDTAAEDPAFLIYTSGTTGDPKGALHAHRIVFGHLPAFEAIYEFYPQPHDVLWSPADWAWIAGIMDILVPAWFHGLPVVVDREPAFTAERAVWLMREYAVTLTLLPATALRVIRASGLEGGGFAFRAVGSGGEALGADLLKWSEEFFGATVNEGYGQTELNACIGNCASVYPVRPGSLGKALPGFTAVVLGDDGEPVVDAVGELALDRRTPSTMLEYWRNPTATAEKFHGEWLLTGDLARQDADGYVWFESRKDDVINSAGYRIGPGEIEQSLGGHEAVAMAAVVGVPDERRGQVPKAFVVLRPGLTPSADLADELRAHVRARLAAHEVPAAIEFLDELPRTTTGKIMRRALRQD</sequence>
<feature type="domain" description="AMP-dependent synthetase/ligase" evidence="5">
    <location>
        <begin position="40"/>
        <end position="395"/>
    </location>
</feature>
<keyword evidence="8" id="KW-1185">Reference proteome</keyword>
<reference evidence="8" key="1">
    <citation type="journal article" date="2019" name="Int. J. Syst. Evol. Microbiol.">
        <title>The Global Catalogue of Microorganisms (GCM) 10K type strain sequencing project: providing services to taxonomists for standard genome sequencing and annotation.</title>
        <authorList>
            <consortium name="The Broad Institute Genomics Platform"/>
            <consortium name="The Broad Institute Genome Sequencing Center for Infectious Disease"/>
            <person name="Wu L."/>
            <person name="Ma J."/>
        </authorList>
    </citation>
    <scope>NUCLEOTIDE SEQUENCE [LARGE SCALE GENOMIC DNA]</scope>
    <source>
        <strain evidence="8">JCM 17979</strain>
    </source>
</reference>
<protein>
    <submittedName>
        <fullName evidence="7">Acyl-CoA synthetase</fullName>
    </submittedName>
</protein>
<dbReference type="Gene3D" id="3.30.300.30">
    <property type="match status" value="1"/>
</dbReference>